<feature type="transmembrane region" description="Helical" evidence="11">
    <location>
        <begin position="934"/>
        <end position="954"/>
    </location>
</feature>
<dbReference type="InterPro" id="IPR000719">
    <property type="entry name" value="Prot_kinase_dom"/>
</dbReference>
<keyword evidence="7 9" id="KW-0067">ATP-binding</keyword>
<feature type="region of interest" description="Disordered" evidence="10">
    <location>
        <begin position="414"/>
        <end position="480"/>
    </location>
</feature>
<keyword evidence="5" id="KW-0418">Kinase</keyword>
<evidence type="ECO:0000313" key="14">
    <source>
        <dbReference type="Proteomes" id="UP001189429"/>
    </source>
</evidence>
<feature type="compositionally biased region" description="Acidic residues" evidence="10">
    <location>
        <begin position="426"/>
        <end position="456"/>
    </location>
</feature>
<feature type="transmembrane region" description="Helical" evidence="11">
    <location>
        <begin position="853"/>
        <end position="874"/>
    </location>
</feature>
<feature type="transmembrane region" description="Helical" evidence="11">
    <location>
        <begin position="2371"/>
        <end position="2388"/>
    </location>
</feature>
<feature type="transmembrane region" description="Helical" evidence="11">
    <location>
        <begin position="961"/>
        <end position="981"/>
    </location>
</feature>
<protein>
    <recommendedName>
        <fullName evidence="8">NEK6-subfamily protein kinase</fullName>
        <ecNumber evidence="8">2.7.11.34</ecNumber>
    </recommendedName>
</protein>
<feature type="region of interest" description="Disordered" evidence="10">
    <location>
        <begin position="1302"/>
        <end position="1337"/>
    </location>
</feature>
<feature type="transmembrane region" description="Helical" evidence="11">
    <location>
        <begin position="740"/>
        <end position="761"/>
    </location>
</feature>
<dbReference type="Pfam" id="PF03160">
    <property type="entry name" value="Calx-beta"/>
    <property type="match status" value="1"/>
</dbReference>
<evidence type="ECO:0000256" key="9">
    <source>
        <dbReference type="PROSITE-ProRule" id="PRU10141"/>
    </source>
</evidence>
<feature type="transmembrane region" description="Helical" evidence="11">
    <location>
        <begin position="773"/>
        <end position="792"/>
    </location>
</feature>
<dbReference type="EMBL" id="CAUYUJ010015123">
    <property type="protein sequence ID" value="CAK0850182.1"/>
    <property type="molecule type" value="Genomic_DNA"/>
</dbReference>
<dbReference type="InterPro" id="IPR017441">
    <property type="entry name" value="Protein_kinase_ATP_BS"/>
</dbReference>
<dbReference type="Gene3D" id="3.30.200.20">
    <property type="entry name" value="Phosphorylase Kinase, domain 1"/>
    <property type="match status" value="1"/>
</dbReference>
<evidence type="ECO:0000256" key="3">
    <source>
        <dbReference type="ARBA" id="ARBA00022737"/>
    </source>
</evidence>
<evidence type="ECO:0000256" key="8">
    <source>
        <dbReference type="ARBA" id="ARBA00039067"/>
    </source>
</evidence>
<dbReference type="Proteomes" id="UP001189429">
    <property type="component" value="Unassembled WGS sequence"/>
</dbReference>
<keyword evidence="2" id="KW-0732">Signal</keyword>
<dbReference type="InterPro" id="IPR038081">
    <property type="entry name" value="CalX-like_sf"/>
</dbReference>
<dbReference type="InterPro" id="IPR003644">
    <property type="entry name" value="Calx_beta"/>
</dbReference>
<evidence type="ECO:0000256" key="1">
    <source>
        <dbReference type="ARBA" id="ARBA00022679"/>
    </source>
</evidence>
<proteinExistence type="predicted"/>
<evidence type="ECO:0000313" key="13">
    <source>
        <dbReference type="EMBL" id="CAK0850182.1"/>
    </source>
</evidence>
<keyword evidence="11" id="KW-1133">Transmembrane helix</keyword>
<evidence type="ECO:0000256" key="5">
    <source>
        <dbReference type="ARBA" id="ARBA00022777"/>
    </source>
</evidence>
<keyword evidence="14" id="KW-1185">Reference proteome</keyword>
<name>A0ABN9TV95_9DINO</name>
<feature type="region of interest" description="Disordered" evidence="10">
    <location>
        <begin position="1866"/>
        <end position="1976"/>
    </location>
</feature>
<evidence type="ECO:0000256" key="11">
    <source>
        <dbReference type="SAM" id="Phobius"/>
    </source>
</evidence>
<feature type="transmembrane region" description="Helical" evidence="11">
    <location>
        <begin position="2408"/>
        <end position="2427"/>
    </location>
</feature>
<keyword evidence="11" id="KW-0812">Transmembrane</keyword>
<dbReference type="EC" id="2.7.11.34" evidence="8"/>
<comment type="caution">
    <text evidence="13">The sequence shown here is derived from an EMBL/GenBank/DDBJ whole genome shotgun (WGS) entry which is preliminary data.</text>
</comment>
<feature type="transmembrane region" description="Helical" evidence="11">
    <location>
        <begin position="664"/>
        <end position="684"/>
    </location>
</feature>
<keyword evidence="4 9" id="KW-0547">Nucleotide-binding</keyword>
<dbReference type="PROSITE" id="PS00107">
    <property type="entry name" value="PROTEIN_KINASE_ATP"/>
    <property type="match status" value="1"/>
</dbReference>
<feature type="region of interest" description="Disordered" evidence="10">
    <location>
        <begin position="494"/>
        <end position="531"/>
    </location>
</feature>
<evidence type="ECO:0000256" key="10">
    <source>
        <dbReference type="SAM" id="MobiDB-lite"/>
    </source>
</evidence>
<dbReference type="SUPFAM" id="SSF56112">
    <property type="entry name" value="Protein kinase-like (PK-like)"/>
    <property type="match status" value="1"/>
</dbReference>
<dbReference type="PANTHER" id="PTHR43289:SF6">
    <property type="entry name" value="SERINE_THREONINE-PROTEIN KINASE NEKL-3"/>
    <property type="match status" value="1"/>
</dbReference>
<feature type="transmembrane region" description="Helical" evidence="11">
    <location>
        <begin position="907"/>
        <end position="928"/>
    </location>
</feature>
<keyword evidence="3" id="KW-0677">Repeat</keyword>
<keyword evidence="1" id="KW-0808">Transferase</keyword>
<feature type="binding site" evidence="9">
    <location>
        <position position="1378"/>
    </location>
    <ligand>
        <name>ATP</name>
        <dbReference type="ChEBI" id="CHEBI:30616"/>
    </ligand>
</feature>
<feature type="transmembrane region" description="Helical" evidence="11">
    <location>
        <begin position="799"/>
        <end position="820"/>
    </location>
</feature>
<dbReference type="SUPFAM" id="SSF141072">
    <property type="entry name" value="CalX-like"/>
    <property type="match status" value="1"/>
</dbReference>
<feature type="transmembrane region" description="Helical" evidence="11">
    <location>
        <begin position="2459"/>
        <end position="2476"/>
    </location>
</feature>
<dbReference type="SMART" id="SM00220">
    <property type="entry name" value="S_TKc"/>
    <property type="match status" value="1"/>
</dbReference>
<feature type="transmembrane region" description="Helical" evidence="11">
    <location>
        <begin position="718"/>
        <end position="735"/>
    </location>
</feature>
<evidence type="ECO:0000256" key="6">
    <source>
        <dbReference type="ARBA" id="ARBA00022837"/>
    </source>
</evidence>
<feature type="compositionally biased region" description="Basic and acidic residues" evidence="10">
    <location>
        <begin position="414"/>
        <end position="425"/>
    </location>
</feature>
<dbReference type="Gene3D" id="1.10.510.10">
    <property type="entry name" value="Transferase(Phosphotransferase) domain 1"/>
    <property type="match status" value="1"/>
</dbReference>
<accession>A0ABN9TV95</accession>
<dbReference type="Gene3D" id="2.60.40.2030">
    <property type="match status" value="1"/>
</dbReference>
<feature type="transmembrane region" description="Helical" evidence="11">
    <location>
        <begin position="691"/>
        <end position="712"/>
    </location>
</feature>
<reference evidence="13" key="1">
    <citation type="submission" date="2023-10" db="EMBL/GenBank/DDBJ databases">
        <authorList>
            <person name="Chen Y."/>
            <person name="Shah S."/>
            <person name="Dougan E. K."/>
            <person name="Thang M."/>
            <person name="Chan C."/>
        </authorList>
    </citation>
    <scope>NUCLEOTIDE SEQUENCE [LARGE SCALE GENOMIC DNA]</scope>
</reference>
<keyword evidence="6" id="KW-0106">Calcium</keyword>
<sequence length="2477" mass="258879">MGARWAPVCWEYIDDYRILALVALEATALRSGPAFRSVGLAKARGDLLAQLVRYGLPGGDVFVEPDLGKWGVLVEATTSACRRKGLRVQGLLALVSAWSGLSLVHRPARSFFDAVGKAMQEHVGDHELATWPSLKCELRGLFRRASQSPVRGALAFGHQEDHLARMAQTQGRWLVAESINKALGDEVGLCLAAFATAGEGTAAKIRAVLRRGSAWGQKLLVIAGSAVAIGVVSKGRSKSMSLNAIPRCLAAYMLGYRATVYSQWASSGGGEVQCECEMVHALADAPEAAEERAAGCWAMALDVDVLCDEGEIGTGEGESVQGSLIAVRILMAIIGMMVYCGEAGSVAADAAGLAFDCYLGEQGWEMMRVADVVAAGGVMAIGLGVHVRGERGKPSQEQGVLLEYLGHQAEETLKEKPKETTKEVEDASPEEAEEGEEAVADEAEDVAEEDEEENEEAAGPSGDRAPRRTEGARRAGGGWGGALGADSAAAWVEGSASHGGFPENPSASQGVHPGVAVARRGDSGSPGWPSLRRTRRRLGSVEVLGVTVLESVVLLEFATLHGIMLLGSVLVGLGRCWSVWLGVACGVAGRSRLAVRAGASFWSVWVAVDSGGACRSQLVVGCRSVWVDVACGVAGAAAGVSVVHVTLVVLFSLVRLAHVLVGKLLRVSVVLVALVVLPSLVRLAHVLVGELLLVSVVLVILEVLLSLVRLAHVLVGELLLVSVVLVILVVLLSLVRLAHVLVGALLLVSVVLVPFVVQLSLVRLARVLVGKLLRVSVVYVTLVVLLSILRFARVLVGKLLRVAVVLVALGMLLSLVRLAHVLVGKLLLVSVVLVTLVMLLLLVRLAPVLVGKLLHVSVVLVTLSVLLSFILLAHVLAGKLLLVSVVLLTLVMVFSLVRLAHVLVGELLLVSVVLVTLMVLLSFVRLTPVLVGKLLRVSVVLVILEVLLSLVRLAHALVGKLLLVLVVLGILVMLLSLVRLAHVLGAGSEDPGCADGDAGVGALGSAGGDAGVSTPGFAGGASGVGAPCRAGGDADVYAPRWAGKEVGVGALRSAATAGPVALASARPGGPPGTVTAAAAAAAARERAAAAAHRPATAAAAAASAAAPEAPAAHQALAACAAAPARRAAHAAAAARTAPAAAAATPAAPGTHAAAAALAAPAAATAPAAPAATAVSKAQCGRAAPPRASICARGSEFSALAESAGAWAGTSTSPQIWDPGGERFETPTLCRDGELQRRLSATPQWQPRRLVRVGMAEEGAAAPEKPAPTQLHAGSRRVAGLPSEVLEDWRCINAQFQEALRRSAAPSTRPALGEAAPGGASARGAAARGAAPGGRGARGEIEVGGRSFLLDEAIGQGAFGVVYRAHERCGAGDRAVAVKRVAAGDRGASAAACLEAQLLESLSARLPHASRRRIPGYVAHGPDADSGEPAVYIAMALVPGQVLDRWLYGIADEQHKHLEVAQLAGGRLPDGRQRSLRLAGAVAVASALVSQLAEVFKELEPMAFHRDVSSHNIMIDTDRFDGGDRPRFTLIDFGLAVRSDTWAAESRVSNLAGDPRYWPPAAWMAFAYGFGYLDMQGSGGFCRQYAERIDHYSFGILGLELLFGLWDTESATDGAVPLAMRRARSAWQLLWVEVLTLFQTFHVQGPQATRQRIGLTSDEGIVRLTGLLAGLRGELRAVAAAAVAGTGEDRELAWLCLTLADLVDENGSLSWADVVAGSCTPHCAAALAASSPPLAPRAPSGGATAGPQTPPARWRAAVTAVAAAGPRVAIVARTAGGSDAAGTVSFRCDRSAAAGPRVAIVARTAGGSDAAGTQSIRCDRSAAAGAWVAAGAALAAGGSGCSAAGAATTPCKAALGRVARGGAAARAGAAGRPARAWRGGPAAPAGRGGAAPAGRGGRARRGARPEASAQQVALRPAASTPPRERPRHSPAPHASARRFGGGPPRHAPARYPDGQARPRGPPVADGPGGRGPRPRQTTWAAIPRAPLDELPGRAEGTSCSSNSTVGQSLYNASVVSEDPWARVAYVASEIGLATYGGVPVRTGLRLSQLEGRVVVVRNALGVPAACGILQAMMAALLPSLLATITILMTMPVDVTVIAMVNFRVAADLDPQTSPEVFAGPAEPFGLFWGAWRNRGPLLSTLSVFDQGMQTRRAAAAAASAARGGAGGLAGAMERQRQSRLRNRQRCRRAGAALRGRRGRRQDRRSIVQFTTGVAYVEEKEAKVEIGVMRIGCLQTECSVTYCTKEETEDTERRYDQIEPTLLTFKPNEYFKTIYLQLRDNDSFNDIVEAKLALENPKHCTLGIELRRMRVKIIDDDWFPSAKFRKEIEEDYTTDNWRTGRDFEMMMEFWKFAFKQTMPGSIYILVADQVKNAIFILNLTVNKMVIGLIADTDWSGEMSSADRWSAVRELLLLALLLTLPYGISHWLVYRRQFWKVGGGARGTLLNSLIDKYLYYEDRRDVALFCGAATTFVFALIFIS</sequence>
<feature type="transmembrane region" description="Helical" evidence="11">
    <location>
        <begin position="563"/>
        <end position="588"/>
    </location>
</feature>
<feature type="transmembrane region" description="Helical" evidence="11">
    <location>
        <begin position="826"/>
        <end position="846"/>
    </location>
</feature>
<evidence type="ECO:0000256" key="2">
    <source>
        <dbReference type="ARBA" id="ARBA00022729"/>
    </source>
</evidence>
<dbReference type="Pfam" id="PF00069">
    <property type="entry name" value="Pkinase"/>
    <property type="match status" value="1"/>
</dbReference>
<feature type="compositionally biased region" description="Basic and acidic residues" evidence="10">
    <location>
        <begin position="464"/>
        <end position="473"/>
    </location>
</feature>
<dbReference type="PROSITE" id="PS50011">
    <property type="entry name" value="PROTEIN_KINASE_DOM"/>
    <property type="match status" value="1"/>
</dbReference>
<feature type="transmembrane region" description="Helical" evidence="11">
    <location>
        <begin position="625"/>
        <end position="652"/>
    </location>
</feature>
<evidence type="ECO:0000256" key="7">
    <source>
        <dbReference type="ARBA" id="ARBA00022840"/>
    </source>
</evidence>
<gene>
    <name evidence="13" type="ORF">PCOR1329_LOCUS42642</name>
</gene>
<dbReference type="InterPro" id="IPR011009">
    <property type="entry name" value="Kinase-like_dom_sf"/>
</dbReference>
<feature type="domain" description="Protein kinase" evidence="12">
    <location>
        <begin position="1347"/>
        <end position="1694"/>
    </location>
</feature>
<evidence type="ECO:0000259" key="12">
    <source>
        <dbReference type="PROSITE" id="PS50011"/>
    </source>
</evidence>
<keyword evidence="11" id="KW-0472">Membrane</keyword>
<feature type="compositionally biased region" description="Gly residues" evidence="10">
    <location>
        <begin position="1885"/>
        <end position="1895"/>
    </location>
</feature>
<feature type="compositionally biased region" description="Low complexity" evidence="10">
    <location>
        <begin position="1866"/>
        <end position="1884"/>
    </location>
</feature>
<dbReference type="PANTHER" id="PTHR43289">
    <property type="entry name" value="MITOGEN-ACTIVATED PROTEIN KINASE KINASE KINASE 20-RELATED"/>
    <property type="match status" value="1"/>
</dbReference>
<evidence type="ECO:0000256" key="4">
    <source>
        <dbReference type="ARBA" id="ARBA00022741"/>
    </source>
</evidence>
<organism evidence="13 14">
    <name type="scientific">Prorocentrum cordatum</name>
    <dbReference type="NCBI Taxonomy" id="2364126"/>
    <lineage>
        <taxon>Eukaryota</taxon>
        <taxon>Sar</taxon>
        <taxon>Alveolata</taxon>
        <taxon>Dinophyceae</taxon>
        <taxon>Prorocentrales</taxon>
        <taxon>Prorocentraceae</taxon>
        <taxon>Prorocentrum</taxon>
    </lineage>
</organism>
<feature type="transmembrane region" description="Helical" evidence="11">
    <location>
        <begin position="880"/>
        <end position="900"/>
    </location>
</feature>
<feature type="compositionally biased region" description="Low complexity" evidence="10">
    <location>
        <begin position="1314"/>
        <end position="1329"/>
    </location>
</feature>